<reference evidence="2 3" key="2">
    <citation type="submission" date="2018-11" db="EMBL/GenBank/DDBJ databases">
        <authorList>
            <consortium name="Pathogen Informatics"/>
        </authorList>
    </citation>
    <scope>NUCLEOTIDE SEQUENCE [LARGE SCALE GENOMIC DNA]</scope>
</reference>
<feature type="domain" description="Peptidase S1" evidence="1">
    <location>
        <begin position="8"/>
        <end position="53"/>
    </location>
</feature>
<dbReference type="InterPro" id="IPR009003">
    <property type="entry name" value="Peptidase_S1_PA"/>
</dbReference>
<dbReference type="GO" id="GO:0006508">
    <property type="term" value="P:proteolysis"/>
    <property type="evidence" value="ECO:0007669"/>
    <property type="project" value="InterPro"/>
</dbReference>
<dbReference type="OrthoDB" id="6353231at2759"/>
<protein>
    <submittedName>
        <fullName evidence="4">Peptidase S1 domain-containing protein</fullName>
    </submittedName>
</protein>
<dbReference type="InterPro" id="IPR043504">
    <property type="entry name" value="Peptidase_S1_PA_chymotrypsin"/>
</dbReference>
<evidence type="ECO:0000313" key="3">
    <source>
        <dbReference type="Proteomes" id="UP000271098"/>
    </source>
</evidence>
<dbReference type="GO" id="GO:0004252">
    <property type="term" value="F:serine-type endopeptidase activity"/>
    <property type="evidence" value="ECO:0007669"/>
    <property type="project" value="InterPro"/>
</dbReference>
<dbReference type="Pfam" id="PF00089">
    <property type="entry name" value="Trypsin"/>
    <property type="match status" value="1"/>
</dbReference>
<dbReference type="AlphaFoldDB" id="A0A183ES52"/>
<dbReference type="Gene3D" id="2.40.10.10">
    <property type="entry name" value="Trypsin-like serine proteases"/>
    <property type="match status" value="1"/>
</dbReference>
<dbReference type="EMBL" id="UYRT01098986">
    <property type="protein sequence ID" value="VDN41965.1"/>
    <property type="molecule type" value="Genomic_DNA"/>
</dbReference>
<dbReference type="Proteomes" id="UP000271098">
    <property type="component" value="Unassembled WGS sequence"/>
</dbReference>
<sequence length="73" mass="7815">MTVPASLGDSGGGLMAHLDDGRWVLLGVISFGTDCSKLLRRNVVARAQTYTNVALYGADIAHFTGFFLPPVYL</sequence>
<accession>A0A183ES52</accession>
<dbReference type="SUPFAM" id="SSF50494">
    <property type="entry name" value="Trypsin-like serine proteases"/>
    <property type="match status" value="1"/>
</dbReference>
<evidence type="ECO:0000313" key="2">
    <source>
        <dbReference type="EMBL" id="VDN41965.1"/>
    </source>
</evidence>
<proteinExistence type="predicted"/>
<dbReference type="WBParaSite" id="GPUH_0002382301-mRNA-1">
    <property type="protein sequence ID" value="GPUH_0002382301-mRNA-1"/>
    <property type="gene ID" value="GPUH_0002382301"/>
</dbReference>
<evidence type="ECO:0000313" key="4">
    <source>
        <dbReference type="WBParaSite" id="GPUH_0002382301-mRNA-1"/>
    </source>
</evidence>
<name>A0A183ES52_9BILA</name>
<organism evidence="4">
    <name type="scientific">Gongylonema pulchrum</name>
    <dbReference type="NCBI Taxonomy" id="637853"/>
    <lineage>
        <taxon>Eukaryota</taxon>
        <taxon>Metazoa</taxon>
        <taxon>Ecdysozoa</taxon>
        <taxon>Nematoda</taxon>
        <taxon>Chromadorea</taxon>
        <taxon>Rhabditida</taxon>
        <taxon>Spirurina</taxon>
        <taxon>Spiruromorpha</taxon>
        <taxon>Spiruroidea</taxon>
        <taxon>Gongylonematidae</taxon>
        <taxon>Gongylonema</taxon>
    </lineage>
</organism>
<dbReference type="InterPro" id="IPR001254">
    <property type="entry name" value="Trypsin_dom"/>
</dbReference>
<gene>
    <name evidence="2" type="ORF">GPUH_LOCUS23793</name>
</gene>
<keyword evidence="3" id="KW-1185">Reference proteome</keyword>
<evidence type="ECO:0000259" key="1">
    <source>
        <dbReference type="Pfam" id="PF00089"/>
    </source>
</evidence>
<reference evidence="4" key="1">
    <citation type="submission" date="2016-06" db="UniProtKB">
        <authorList>
            <consortium name="WormBaseParasite"/>
        </authorList>
    </citation>
    <scope>IDENTIFICATION</scope>
</reference>